<keyword evidence="4" id="KW-0804">Transcription</keyword>
<dbReference type="Pfam" id="PF25601">
    <property type="entry name" value="AAA_lid_14"/>
    <property type="match status" value="1"/>
</dbReference>
<dbReference type="Gene3D" id="1.10.8.60">
    <property type="match status" value="1"/>
</dbReference>
<dbReference type="SUPFAM" id="SSF46689">
    <property type="entry name" value="Homeodomain-like"/>
    <property type="match status" value="1"/>
</dbReference>
<evidence type="ECO:0008006" key="8">
    <source>
        <dbReference type="Google" id="ProtNLM"/>
    </source>
</evidence>
<dbReference type="InterPro" id="IPR003593">
    <property type="entry name" value="AAA+_ATPase"/>
</dbReference>
<dbReference type="InterPro" id="IPR025944">
    <property type="entry name" value="Sigma_54_int_dom_CS"/>
</dbReference>
<dbReference type="InterPro" id="IPR025662">
    <property type="entry name" value="Sigma_54_int_dom_ATP-bd_1"/>
</dbReference>
<dbReference type="Gene3D" id="3.40.50.2300">
    <property type="match status" value="1"/>
</dbReference>
<dbReference type="Pfam" id="PF00158">
    <property type="entry name" value="Sigma54_activat"/>
    <property type="match status" value="1"/>
</dbReference>
<gene>
    <name evidence="7" type="ORF">METZ01_LOCUS68651</name>
</gene>
<evidence type="ECO:0000259" key="6">
    <source>
        <dbReference type="PROSITE" id="PS50110"/>
    </source>
</evidence>
<evidence type="ECO:0000313" key="7">
    <source>
        <dbReference type="EMBL" id="SVA15797.1"/>
    </source>
</evidence>
<dbReference type="InterPro" id="IPR011006">
    <property type="entry name" value="CheY-like_superfamily"/>
</dbReference>
<accession>A0A381TLY8</accession>
<sequence length="465" mass="50538">VTDSALQGASVLLVEDEPLLRKQVAAALEQHNADVTAVGTLDEARRMIQSLPFDFALLDVNLPDGLGTDLLSEDVFSPSTAVVVCTAEGGVQGAVEAIKNGAQDYLLKPIDPAVLPLVLHRARASRQTARLAEHDRHNPATTGERLFFGDALDSFRRQLDKIIAADERLGRDLSPVLLEGETGTGKTSIARWLHHHGPLATGPLVEVNCPALPESLAESELFGHERGAFTDAKTARMGLFEAAKGGTLFLDELASLSLGLQAKVLKAIEDKRIRRLGGNKEIDVDIRIIAASNRDLAQAVADGQFRDDLHHRLGLFRLLIPPLRERGQDILLLARHLLDQLCHRHRVAAKPISALGQARLLEHAWPGNVRELSHELERTIVFEEGDEWDFAALPSPAGTVANKTAASGALNPDFDFPGEGFSLDTTIDELIQRAIDQAEGNVSAAARLLGVSRDYIRYRQKNGPK</sequence>
<feature type="domain" description="Response regulatory" evidence="6">
    <location>
        <begin position="10"/>
        <end position="123"/>
    </location>
</feature>
<dbReference type="PROSITE" id="PS00688">
    <property type="entry name" value="SIGMA54_INTERACT_3"/>
    <property type="match status" value="1"/>
</dbReference>
<evidence type="ECO:0000256" key="2">
    <source>
        <dbReference type="ARBA" id="ARBA00022840"/>
    </source>
</evidence>
<protein>
    <recommendedName>
        <fullName evidence="8">DNA-binding response regulator</fullName>
    </recommendedName>
</protein>
<dbReference type="GO" id="GO:0000160">
    <property type="term" value="P:phosphorelay signal transduction system"/>
    <property type="evidence" value="ECO:0007669"/>
    <property type="project" value="InterPro"/>
</dbReference>
<reference evidence="7" key="1">
    <citation type="submission" date="2018-05" db="EMBL/GenBank/DDBJ databases">
        <authorList>
            <person name="Lanie J.A."/>
            <person name="Ng W.-L."/>
            <person name="Kazmierczak K.M."/>
            <person name="Andrzejewski T.M."/>
            <person name="Davidsen T.M."/>
            <person name="Wayne K.J."/>
            <person name="Tettelin H."/>
            <person name="Glass J.I."/>
            <person name="Rusch D."/>
            <person name="Podicherti R."/>
            <person name="Tsui H.-C.T."/>
            <person name="Winkler M.E."/>
        </authorList>
    </citation>
    <scope>NUCLEOTIDE SEQUENCE</scope>
</reference>
<dbReference type="Pfam" id="PF00072">
    <property type="entry name" value="Response_reg"/>
    <property type="match status" value="1"/>
</dbReference>
<feature type="non-terminal residue" evidence="7">
    <location>
        <position position="1"/>
    </location>
</feature>
<dbReference type="PROSITE" id="PS00675">
    <property type="entry name" value="SIGMA54_INTERACT_1"/>
    <property type="match status" value="1"/>
</dbReference>
<dbReference type="InterPro" id="IPR002197">
    <property type="entry name" value="HTH_Fis"/>
</dbReference>
<keyword evidence="1" id="KW-0547">Nucleotide-binding</keyword>
<dbReference type="PANTHER" id="PTHR32071">
    <property type="entry name" value="TRANSCRIPTIONAL REGULATORY PROTEIN"/>
    <property type="match status" value="1"/>
</dbReference>
<dbReference type="PROSITE" id="PS50045">
    <property type="entry name" value="SIGMA54_INTERACT_4"/>
    <property type="match status" value="1"/>
</dbReference>
<dbReference type="GO" id="GO:0005524">
    <property type="term" value="F:ATP binding"/>
    <property type="evidence" value="ECO:0007669"/>
    <property type="project" value="UniProtKB-KW"/>
</dbReference>
<proteinExistence type="predicted"/>
<dbReference type="SUPFAM" id="SSF52540">
    <property type="entry name" value="P-loop containing nucleoside triphosphate hydrolases"/>
    <property type="match status" value="1"/>
</dbReference>
<feature type="domain" description="Sigma-54 factor interaction" evidence="5">
    <location>
        <begin position="152"/>
        <end position="381"/>
    </location>
</feature>
<dbReference type="GO" id="GO:0006355">
    <property type="term" value="P:regulation of DNA-templated transcription"/>
    <property type="evidence" value="ECO:0007669"/>
    <property type="project" value="InterPro"/>
</dbReference>
<dbReference type="PRINTS" id="PR01590">
    <property type="entry name" value="HTHFIS"/>
</dbReference>
<dbReference type="Pfam" id="PF02954">
    <property type="entry name" value="HTH_8"/>
    <property type="match status" value="1"/>
</dbReference>
<keyword evidence="2" id="KW-0067">ATP-binding</keyword>
<dbReference type="Gene3D" id="1.10.10.60">
    <property type="entry name" value="Homeodomain-like"/>
    <property type="match status" value="1"/>
</dbReference>
<dbReference type="CDD" id="cd00156">
    <property type="entry name" value="REC"/>
    <property type="match status" value="1"/>
</dbReference>
<dbReference type="InterPro" id="IPR002078">
    <property type="entry name" value="Sigma_54_int"/>
</dbReference>
<dbReference type="InterPro" id="IPR009057">
    <property type="entry name" value="Homeodomain-like_sf"/>
</dbReference>
<dbReference type="SMART" id="SM00448">
    <property type="entry name" value="REC"/>
    <property type="match status" value="1"/>
</dbReference>
<dbReference type="EMBL" id="UINC01004637">
    <property type="protein sequence ID" value="SVA15797.1"/>
    <property type="molecule type" value="Genomic_DNA"/>
</dbReference>
<dbReference type="InterPro" id="IPR001789">
    <property type="entry name" value="Sig_transdc_resp-reg_receiver"/>
</dbReference>
<dbReference type="InterPro" id="IPR027417">
    <property type="entry name" value="P-loop_NTPase"/>
</dbReference>
<dbReference type="InterPro" id="IPR058031">
    <property type="entry name" value="AAA_lid_NorR"/>
</dbReference>
<dbReference type="Gene3D" id="3.40.50.300">
    <property type="entry name" value="P-loop containing nucleotide triphosphate hydrolases"/>
    <property type="match status" value="1"/>
</dbReference>
<name>A0A381TLY8_9ZZZZ</name>
<dbReference type="GO" id="GO:0043565">
    <property type="term" value="F:sequence-specific DNA binding"/>
    <property type="evidence" value="ECO:0007669"/>
    <property type="project" value="InterPro"/>
</dbReference>
<evidence type="ECO:0000256" key="3">
    <source>
        <dbReference type="ARBA" id="ARBA00023015"/>
    </source>
</evidence>
<dbReference type="FunFam" id="3.40.50.300:FF:000006">
    <property type="entry name" value="DNA-binding transcriptional regulator NtrC"/>
    <property type="match status" value="1"/>
</dbReference>
<dbReference type="PROSITE" id="PS50110">
    <property type="entry name" value="RESPONSE_REGULATORY"/>
    <property type="match status" value="1"/>
</dbReference>
<dbReference type="CDD" id="cd00009">
    <property type="entry name" value="AAA"/>
    <property type="match status" value="1"/>
</dbReference>
<keyword evidence="3" id="KW-0805">Transcription regulation</keyword>
<evidence type="ECO:0000259" key="5">
    <source>
        <dbReference type="PROSITE" id="PS50045"/>
    </source>
</evidence>
<evidence type="ECO:0000256" key="4">
    <source>
        <dbReference type="ARBA" id="ARBA00023163"/>
    </source>
</evidence>
<organism evidence="7">
    <name type="scientific">marine metagenome</name>
    <dbReference type="NCBI Taxonomy" id="408172"/>
    <lineage>
        <taxon>unclassified sequences</taxon>
        <taxon>metagenomes</taxon>
        <taxon>ecological metagenomes</taxon>
    </lineage>
</organism>
<dbReference type="PANTHER" id="PTHR32071:SF14">
    <property type="entry name" value="TRANSCRIPTIONAL REGULATORY PROTEIN RTCR"/>
    <property type="match status" value="1"/>
</dbReference>
<dbReference type="SMART" id="SM00382">
    <property type="entry name" value="AAA"/>
    <property type="match status" value="1"/>
</dbReference>
<dbReference type="AlphaFoldDB" id="A0A381TLY8"/>
<evidence type="ECO:0000256" key="1">
    <source>
        <dbReference type="ARBA" id="ARBA00022741"/>
    </source>
</evidence>
<dbReference type="SUPFAM" id="SSF52172">
    <property type="entry name" value="CheY-like"/>
    <property type="match status" value="1"/>
</dbReference>